<keyword evidence="2" id="KW-1185">Reference proteome</keyword>
<protein>
    <submittedName>
        <fullName evidence="1">Transposase</fullName>
    </submittedName>
</protein>
<name>A0A7U7GEJ6_9GAMM</name>
<dbReference type="AlphaFoldDB" id="A0A7U7GEJ6"/>
<comment type="caution">
    <text evidence="1">The sequence shown here is derived from an EMBL/GenBank/DDBJ whole genome shotgun (WGS) entry which is preliminary data.</text>
</comment>
<reference evidence="1 2" key="1">
    <citation type="journal article" date="2014" name="ISME J.">
        <title>Candidatus Competibacter-lineage genomes retrieved from metagenomes reveal functional metabolic diversity.</title>
        <authorList>
            <person name="McIlroy S.J."/>
            <person name="Albertsen M."/>
            <person name="Andresen E.K."/>
            <person name="Saunders A.M."/>
            <person name="Kristiansen R."/>
            <person name="Stokholm-Bjerregaard M."/>
            <person name="Nielsen K.L."/>
            <person name="Nielsen P.H."/>
        </authorList>
    </citation>
    <scope>NUCLEOTIDE SEQUENCE [LARGE SCALE GENOMIC DNA]</scope>
    <source>
        <strain evidence="1 2">Run_B_J11</strain>
    </source>
</reference>
<evidence type="ECO:0000313" key="2">
    <source>
        <dbReference type="Proteomes" id="UP000019184"/>
    </source>
</evidence>
<accession>A0A7U7GEJ6</accession>
<evidence type="ECO:0000313" key="1">
    <source>
        <dbReference type="EMBL" id="CDH46938.1"/>
    </source>
</evidence>
<proteinExistence type="predicted"/>
<dbReference type="EMBL" id="CBTK010000284">
    <property type="protein sequence ID" value="CDH46938.1"/>
    <property type="molecule type" value="Genomic_DNA"/>
</dbReference>
<organism evidence="1 2">
    <name type="scientific">Candidatus Contendobacter odensis Run_B_J11</name>
    <dbReference type="NCBI Taxonomy" id="1400861"/>
    <lineage>
        <taxon>Bacteria</taxon>
        <taxon>Pseudomonadati</taxon>
        <taxon>Pseudomonadota</taxon>
        <taxon>Gammaproteobacteria</taxon>
        <taxon>Candidatus Competibacteraceae</taxon>
        <taxon>Candidatus Contendibacter</taxon>
    </lineage>
</organism>
<gene>
    <name evidence="1" type="ORF">BN874_670001</name>
</gene>
<dbReference type="Proteomes" id="UP000019184">
    <property type="component" value="Unassembled WGS sequence"/>
</dbReference>
<sequence>MTEWRFDHRTVCYSRGEYARDEDGDGFYAIHVNTAEGFWSLLRSWLRPHRGISPEKLPLYLSSLSMLHNASGAKACSDRSWNG</sequence>